<dbReference type="EMBL" id="MFIV01000080">
    <property type="protein sequence ID" value="OGF98590.1"/>
    <property type="molecule type" value="Genomic_DNA"/>
</dbReference>
<sequence>MEAYSIIFRAVKQGKVESGEIGKTRAAAGLKRKRSGPLAGRRLTYCMLIRAKELFPQIMSTTASQNLVRRIVGRGLLKI</sequence>
<evidence type="ECO:0000313" key="2">
    <source>
        <dbReference type="Proteomes" id="UP000176992"/>
    </source>
</evidence>
<dbReference type="Proteomes" id="UP000176992">
    <property type="component" value="Unassembled WGS sequence"/>
</dbReference>
<gene>
    <name evidence="1" type="ORF">A2Z86_05840</name>
</gene>
<reference evidence="1 2" key="1">
    <citation type="journal article" date="2016" name="Nat. Commun.">
        <title>Thousands of microbial genomes shed light on interconnected biogeochemical processes in an aquifer system.</title>
        <authorList>
            <person name="Anantharaman K."/>
            <person name="Brown C.T."/>
            <person name="Hug L.A."/>
            <person name="Sharon I."/>
            <person name="Castelle C.J."/>
            <person name="Probst A.J."/>
            <person name="Thomas B.C."/>
            <person name="Singh A."/>
            <person name="Wilkins M.J."/>
            <person name="Karaoz U."/>
            <person name="Brodie E.L."/>
            <person name="Williams K.H."/>
            <person name="Hubbard S.S."/>
            <person name="Banfield J.F."/>
        </authorList>
    </citation>
    <scope>NUCLEOTIDE SEQUENCE [LARGE SCALE GENOMIC DNA]</scope>
</reference>
<evidence type="ECO:0000313" key="1">
    <source>
        <dbReference type="EMBL" id="OGF98590.1"/>
    </source>
</evidence>
<protein>
    <submittedName>
        <fullName evidence="1">Uncharacterized protein</fullName>
    </submittedName>
</protein>
<comment type="caution">
    <text evidence="1">The sequence shown here is derived from an EMBL/GenBank/DDBJ whole genome shotgun (WGS) entry which is preliminary data.</text>
</comment>
<dbReference type="AlphaFoldDB" id="A0A1F5YEI3"/>
<organism evidence="1 2">
    <name type="scientific">Candidatus Glassbacteria bacterium GWA2_58_10</name>
    <dbReference type="NCBI Taxonomy" id="1817865"/>
    <lineage>
        <taxon>Bacteria</taxon>
        <taxon>Candidatus Glassiibacteriota</taxon>
    </lineage>
</organism>
<accession>A0A1F5YEI3</accession>
<name>A0A1F5YEI3_9BACT</name>
<proteinExistence type="predicted"/>